<sequence length="430" mass="48440">MAVLQLCQAMFQKNTNVGGGGSGSYGGLHGLSSNSYKKNATVGGFRSSRGHVGSKSMGSAGGSGDVIGSVVGISDIIPVMSAAGKKIRRTIVLEDVDGNRLDLTFWDTWASMWDPYANKRDAIEHLVMILQLGKVKYWDGRVQERDGYEANKVKIELFSPEVKVVSIAEFFHGAINRMVDGIRDSEPDSYCIVYARIYRIHKEHGWAYTACKSCNKKVDILPRQNRPPVYVCEEHGNVQPASRFMVIVRVIDNSGSTPLLFFNNSFVKLSGYTAWELIEKYNMDPYEYWPEELDNIVGKKCLFKLFYSEYNVAKNNHTYRCDSFFEDVELINHFKNNFIDTETDDEELSDELAQSTTKKNKHIIQDSSDEHDSDMHIASKTMDSTSSVEGSSSKKRKLIIDLDDVESEPEEEGNILKTHELVAVKMEPED</sequence>
<comment type="caution">
    <text evidence="8">The sequence shown here is derived from an EMBL/GenBank/DDBJ whole genome shotgun (WGS) entry which is preliminary data.</text>
</comment>
<evidence type="ECO:0000256" key="1">
    <source>
        <dbReference type="ARBA" id="ARBA00005690"/>
    </source>
</evidence>
<evidence type="ECO:0000256" key="6">
    <source>
        <dbReference type="SAM" id="MobiDB-lite"/>
    </source>
</evidence>
<reference evidence="8" key="1">
    <citation type="journal article" date="2022" name="Int. J. Mol. Sci.">
        <title>Draft Genome of Tanacetum Coccineum: Genomic Comparison of Closely Related Tanacetum-Family Plants.</title>
        <authorList>
            <person name="Yamashiro T."/>
            <person name="Shiraishi A."/>
            <person name="Nakayama K."/>
            <person name="Satake H."/>
        </authorList>
    </citation>
    <scope>NUCLEOTIDE SEQUENCE</scope>
</reference>
<dbReference type="PROSITE" id="PS50112">
    <property type="entry name" value="PAS"/>
    <property type="match status" value="1"/>
</dbReference>
<gene>
    <name evidence="8" type="ORF">Tco_0840514</name>
</gene>
<dbReference type="CDD" id="cd04476">
    <property type="entry name" value="RPA1_DBD_C"/>
    <property type="match status" value="1"/>
</dbReference>
<evidence type="ECO:0000313" key="8">
    <source>
        <dbReference type="EMBL" id="GJT06052.1"/>
    </source>
</evidence>
<organism evidence="8 9">
    <name type="scientific">Tanacetum coccineum</name>
    <dbReference type="NCBI Taxonomy" id="301880"/>
    <lineage>
        <taxon>Eukaryota</taxon>
        <taxon>Viridiplantae</taxon>
        <taxon>Streptophyta</taxon>
        <taxon>Embryophyta</taxon>
        <taxon>Tracheophyta</taxon>
        <taxon>Spermatophyta</taxon>
        <taxon>Magnoliopsida</taxon>
        <taxon>eudicotyledons</taxon>
        <taxon>Gunneridae</taxon>
        <taxon>Pentapetalae</taxon>
        <taxon>asterids</taxon>
        <taxon>campanulids</taxon>
        <taxon>Asterales</taxon>
        <taxon>Asteraceae</taxon>
        <taxon>Asteroideae</taxon>
        <taxon>Anthemideae</taxon>
        <taxon>Anthemidinae</taxon>
        <taxon>Tanacetum</taxon>
    </lineage>
</organism>
<dbReference type="InterPro" id="IPR013955">
    <property type="entry name" value="Rep_factor-A_C"/>
</dbReference>
<keyword evidence="2" id="KW-0479">Metal-binding</keyword>
<dbReference type="PANTHER" id="PTHR47165:SF4">
    <property type="entry name" value="OS03G0429900 PROTEIN"/>
    <property type="match status" value="1"/>
</dbReference>
<evidence type="ECO:0000313" key="9">
    <source>
        <dbReference type="Proteomes" id="UP001151760"/>
    </source>
</evidence>
<comment type="similarity">
    <text evidence="1">Belongs to the replication factor A protein 1 family.</text>
</comment>
<proteinExistence type="inferred from homology"/>
<evidence type="ECO:0000256" key="3">
    <source>
        <dbReference type="ARBA" id="ARBA00022771"/>
    </source>
</evidence>
<protein>
    <submittedName>
        <fullName evidence="8">Replication protein A 70 kDa DNA-binding subunit B</fullName>
    </submittedName>
</protein>
<dbReference type="InterPro" id="IPR000014">
    <property type="entry name" value="PAS"/>
</dbReference>
<dbReference type="SUPFAM" id="SSF50249">
    <property type="entry name" value="Nucleic acid-binding proteins"/>
    <property type="match status" value="2"/>
</dbReference>
<keyword evidence="4" id="KW-0862">Zinc</keyword>
<keyword evidence="3" id="KW-0863">Zinc-finger</keyword>
<dbReference type="Proteomes" id="UP001151760">
    <property type="component" value="Unassembled WGS sequence"/>
</dbReference>
<accession>A0ABQ5AWF5</accession>
<dbReference type="InterPro" id="IPR047192">
    <property type="entry name" value="Euk_RPA1_DBD_C"/>
</dbReference>
<evidence type="ECO:0000256" key="5">
    <source>
        <dbReference type="ARBA" id="ARBA00023125"/>
    </source>
</evidence>
<keyword evidence="9" id="KW-1185">Reference proteome</keyword>
<evidence type="ECO:0000259" key="7">
    <source>
        <dbReference type="PROSITE" id="PS50112"/>
    </source>
</evidence>
<dbReference type="EMBL" id="BQNB010012636">
    <property type="protein sequence ID" value="GJT06052.1"/>
    <property type="molecule type" value="Genomic_DNA"/>
</dbReference>
<dbReference type="Gene3D" id="2.40.50.140">
    <property type="entry name" value="Nucleic acid-binding proteins"/>
    <property type="match status" value="2"/>
</dbReference>
<feature type="compositionally biased region" description="Basic and acidic residues" evidence="6">
    <location>
        <begin position="368"/>
        <end position="377"/>
    </location>
</feature>
<dbReference type="PANTHER" id="PTHR47165">
    <property type="entry name" value="OS03G0429900 PROTEIN"/>
    <property type="match status" value="1"/>
</dbReference>
<evidence type="ECO:0000256" key="4">
    <source>
        <dbReference type="ARBA" id="ARBA00022833"/>
    </source>
</evidence>
<dbReference type="GO" id="GO:0003677">
    <property type="term" value="F:DNA binding"/>
    <property type="evidence" value="ECO:0007669"/>
    <property type="project" value="UniProtKB-KW"/>
</dbReference>
<dbReference type="InterPro" id="IPR012340">
    <property type="entry name" value="NA-bd_OB-fold"/>
</dbReference>
<dbReference type="Pfam" id="PF08646">
    <property type="entry name" value="Rep_fac-A_C"/>
    <property type="match status" value="1"/>
</dbReference>
<evidence type="ECO:0000256" key="2">
    <source>
        <dbReference type="ARBA" id="ARBA00022723"/>
    </source>
</evidence>
<feature type="region of interest" description="Disordered" evidence="6">
    <location>
        <begin position="345"/>
        <end position="416"/>
    </location>
</feature>
<reference evidence="8" key="2">
    <citation type="submission" date="2022-01" db="EMBL/GenBank/DDBJ databases">
        <authorList>
            <person name="Yamashiro T."/>
            <person name="Shiraishi A."/>
            <person name="Satake H."/>
            <person name="Nakayama K."/>
        </authorList>
    </citation>
    <scope>NUCLEOTIDE SEQUENCE</scope>
</reference>
<feature type="compositionally biased region" description="Acidic residues" evidence="6">
    <location>
        <begin position="401"/>
        <end position="413"/>
    </location>
</feature>
<feature type="domain" description="PAS" evidence="7">
    <location>
        <begin position="248"/>
        <end position="280"/>
    </location>
</feature>
<keyword evidence="5 8" id="KW-0238">DNA-binding</keyword>
<name>A0ABQ5AWF5_9ASTR</name>